<protein>
    <submittedName>
        <fullName evidence="1">Uncharacterized protein</fullName>
    </submittedName>
</protein>
<dbReference type="InterPro" id="IPR010982">
    <property type="entry name" value="Lambda_DNA-bd_dom_sf"/>
</dbReference>
<proteinExistence type="predicted"/>
<organism evidence="1 2">
    <name type="scientific">Grimontia marina</name>
    <dbReference type="NCBI Taxonomy" id="646534"/>
    <lineage>
        <taxon>Bacteria</taxon>
        <taxon>Pseudomonadati</taxon>
        <taxon>Pseudomonadota</taxon>
        <taxon>Gammaproteobacteria</taxon>
        <taxon>Vibrionales</taxon>
        <taxon>Vibrionaceae</taxon>
        <taxon>Grimontia</taxon>
    </lineage>
</organism>
<accession>A0A128FJV4</accession>
<dbReference type="Proteomes" id="UP000073601">
    <property type="component" value="Unassembled WGS sequence"/>
</dbReference>
<dbReference type="RefSeq" id="WP_062714900.1">
    <property type="nucleotide sequence ID" value="NZ_CAWRCI010000080.1"/>
</dbReference>
<dbReference type="EMBL" id="FIZY01000080">
    <property type="protein sequence ID" value="CZF86755.1"/>
    <property type="molecule type" value="Genomic_DNA"/>
</dbReference>
<dbReference type="GO" id="GO:0003677">
    <property type="term" value="F:DNA binding"/>
    <property type="evidence" value="ECO:0007669"/>
    <property type="project" value="InterPro"/>
</dbReference>
<evidence type="ECO:0000313" key="1">
    <source>
        <dbReference type="EMBL" id="CZF86755.1"/>
    </source>
</evidence>
<reference evidence="2" key="1">
    <citation type="submission" date="2016-02" db="EMBL/GenBank/DDBJ databases">
        <authorList>
            <person name="Rodrigo-Torres Lidia"/>
            <person name="Arahal R.David."/>
        </authorList>
    </citation>
    <scope>NUCLEOTIDE SEQUENCE [LARGE SCALE GENOMIC DNA]</scope>
    <source>
        <strain evidence="2">CECT 8713</strain>
    </source>
</reference>
<evidence type="ECO:0000313" key="2">
    <source>
        <dbReference type="Proteomes" id="UP000073601"/>
    </source>
</evidence>
<keyword evidence="2" id="KW-1185">Reference proteome</keyword>
<name>A0A128FJV4_9GAMM</name>
<dbReference type="CDD" id="cd00093">
    <property type="entry name" value="HTH_XRE"/>
    <property type="match status" value="1"/>
</dbReference>
<dbReference type="Gene3D" id="1.10.260.40">
    <property type="entry name" value="lambda repressor-like DNA-binding domains"/>
    <property type="match status" value="1"/>
</dbReference>
<dbReference type="OrthoDB" id="6064795at2"/>
<dbReference type="InterPro" id="IPR001387">
    <property type="entry name" value="Cro/C1-type_HTH"/>
</dbReference>
<sequence>MTWLDELRKQVADTSLNSVANAMGVSKAMISQVLNGKYQGNMQRVQSLVESVYMGHTVVCPVLGEIPKHKCLAHQNAKHVGSTPNAIRLWKACRSGCPNSQLEERLSTPIRLSIESKNAKQQSDRLCRQSSSEQTKVRQYDAAAVCARLERQAKTDSESMKGNYHRLYIELLKRELMAVGNRYNRLIKQ</sequence>
<gene>
    <name evidence="1" type="ORF">GMA8713_04794</name>
</gene>
<dbReference type="AlphaFoldDB" id="A0A128FJV4"/>